<proteinExistence type="predicted"/>
<dbReference type="Proteomes" id="UP000237889">
    <property type="component" value="Chromosome"/>
</dbReference>
<gene>
    <name evidence="2" type="ORF">C6569_15750</name>
</gene>
<accession>A0A2S0NE14</accession>
<keyword evidence="1" id="KW-0472">Membrane</keyword>
<dbReference type="KEGG" id="phr:C6569_15750"/>
<dbReference type="OrthoDB" id="7679120at2"/>
<organism evidence="2 3">
    <name type="scientific">Phreatobacter cathodiphilus</name>
    <dbReference type="NCBI Taxonomy" id="1868589"/>
    <lineage>
        <taxon>Bacteria</taxon>
        <taxon>Pseudomonadati</taxon>
        <taxon>Pseudomonadota</taxon>
        <taxon>Alphaproteobacteria</taxon>
        <taxon>Hyphomicrobiales</taxon>
        <taxon>Phreatobacteraceae</taxon>
        <taxon>Phreatobacter</taxon>
    </lineage>
</organism>
<dbReference type="RefSeq" id="WP_106749728.1">
    <property type="nucleotide sequence ID" value="NZ_CP027668.1"/>
</dbReference>
<dbReference type="EMBL" id="CP027668">
    <property type="protein sequence ID" value="AVO46388.1"/>
    <property type="molecule type" value="Genomic_DNA"/>
</dbReference>
<keyword evidence="1" id="KW-0812">Transmembrane</keyword>
<sequence length="107" mass="11435">MIRLPLRIAGFLVIAAGFVALVIDGTRSIAGQRLIATDVSEVWRSVHAASLTQIEAWLRGAAPDWVWDPVALVLLGLPAAAVGLALGALMMWLGRSREPQIGVIGRR</sequence>
<evidence type="ECO:0000313" key="2">
    <source>
        <dbReference type="EMBL" id="AVO46388.1"/>
    </source>
</evidence>
<reference evidence="2 3" key="1">
    <citation type="submission" date="2018-03" db="EMBL/GenBank/DDBJ databases">
        <title>Genome sequencing of Phreatobacter sp.</title>
        <authorList>
            <person name="Kim S.-J."/>
            <person name="Heo J."/>
            <person name="Kwon S.-W."/>
        </authorList>
    </citation>
    <scope>NUCLEOTIDE SEQUENCE [LARGE SCALE GENOMIC DNA]</scope>
    <source>
        <strain evidence="2 3">S-12</strain>
    </source>
</reference>
<evidence type="ECO:0000313" key="3">
    <source>
        <dbReference type="Proteomes" id="UP000237889"/>
    </source>
</evidence>
<keyword evidence="1" id="KW-1133">Transmembrane helix</keyword>
<name>A0A2S0NE14_9HYPH</name>
<protein>
    <submittedName>
        <fullName evidence="2">PetM family of cytochrome b6f complex subunit 7</fullName>
    </submittedName>
</protein>
<dbReference type="AlphaFoldDB" id="A0A2S0NE14"/>
<feature type="transmembrane region" description="Helical" evidence="1">
    <location>
        <begin position="70"/>
        <end position="93"/>
    </location>
</feature>
<keyword evidence="3" id="KW-1185">Reference proteome</keyword>
<evidence type="ECO:0000256" key="1">
    <source>
        <dbReference type="SAM" id="Phobius"/>
    </source>
</evidence>